<dbReference type="Proteomes" id="UP001234297">
    <property type="component" value="Chromosome 1"/>
</dbReference>
<name>A0ACC2MYR7_PERAE</name>
<accession>A0ACC2MYR7</accession>
<comment type="caution">
    <text evidence="1">The sequence shown here is derived from an EMBL/GenBank/DDBJ whole genome shotgun (WGS) entry which is preliminary data.</text>
</comment>
<organism evidence="1 2">
    <name type="scientific">Persea americana</name>
    <name type="common">Avocado</name>
    <dbReference type="NCBI Taxonomy" id="3435"/>
    <lineage>
        <taxon>Eukaryota</taxon>
        <taxon>Viridiplantae</taxon>
        <taxon>Streptophyta</taxon>
        <taxon>Embryophyta</taxon>
        <taxon>Tracheophyta</taxon>
        <taxon>Spermatophyta</taxon>
        <taxon>Magnoliopsida</taxon>
        <taxon>Magnoliidae</taxon>
        <taxon>Laurales</taxon>
        <taxon>Lauraceae</taxon>
        <taxon>Persea</taxon>
    </lineage>
</organism>
<sequence length="326" mass="35219">MASLLLSASLPTTACCSSPTRSVHQNPRQLSLRFPLINPSSRNSLKTRTLTISFALAESDSPKSLEEEDDALSLLQELSDSFRLPSDYFAQLPGDLRLDLNDAAFDLANGPVLDECGQELGEMLLNLSRAWEQADTSTSTSIASKFPSLHGSLTDNVKSAFGKRLVSTGRRFQSMGQYGQGELQRIAKVMIKTGKLLSASPVTITDEKPKVESRMFKFGELQVELTPQKANIGAAIGFVYGILSWQLSKGIQSIPESSLQYANDNALLLAKSLRGALLALCYSSTILAAFSTSLASHVNCLVLKTPSQGYLFVCSLSKESKQLAVG</sequence>
<gene>
    <name evidence="1" type="ORF">MRB53_003813</name>
</gene>
<protein>
    <submittedName>
        <fullName evidence="1">Uncharacterized protein</fullName>
    </submittedName>
</protein>
<evidence type="ECO:0000313" key="2">
    <source>
        <dbReference type="Proteomes" id="UP001234297"/>
    </source>
</evidence>
<reference evidence="1 2" key="1">
    <citation type="journal article" date="2022" name="Hortic Res">
        <title>A haplotype resolved chromosomal level avocado genome allows analysis of novel avocado genes.</title>
        <authorList>
            <person name="Nath O."/>
            <person name="Fletcher S.J."/>
            <person name="Hayward A."/>
            <person name="Shaw L.M."/>
            <person name="Masouleh A.K."/>
            <person name="Furtado A."/>
            <person name="Henry R.J."/>
            <person name="Mitter N."/>
        </authorList>
    </citation>
    <scope>NUCLEOTIDE SEQUENCE [LARGE SCALE GENOMIC DNA]</scope>
    <source>
        <strain evidence="2">cv. Hass</strain>
    </source>
</reference>
<keyword evidence="2" id="KW-1185">Reference proteome</keyword>
<proteinExistence type="predicted"/>
<dbReference type="EMBL" id="CM056809">
    <property type="protein sequence ID" value="KAJ8650790.1"/>
    <property type="molecule type" value="Genomic_DNA"/>
</dbReference>
<evidence type="ECO:0000313" key="1">
    <source>
        <dbReference type="EMBL" id="KAJ8650790.1"/>
    </source>
</evidence>